<name>A0A8B8G8D7_9HEMI</name>
<feature type="region of interest" description="Disordered" evidence="1">
    <location>
        <begin position="56"/>
        <end position="75"/>
    </location>
</feature>
<dbReference type="GO" id="GO:0004190">
    <property type="term" value="F:aspartic-type endopeptidase activity"/>
    <property type="evidence" value="ECO:0007669"/>
    <property type="project" value="InterPro"/>
</dbReference>
<accession>A0A8B8G8D7</accession>
<proteinExistence type="predicted"/>
<keyword evidence="2" id="KW-1185">Reference proteome</keyword>
<protein>
    <submittedName>
        <fullName evidence="3">Uncharacterized protein LOC112689567</fullName>
    </submittedName>
</protein>
<dbReference type="InterPro" id="IPR043502">
    <property type="entry name" value="DNA/RNA_pol_sf"/>
</dbReference>
<dbReference type="SUPFAM" id="SSF56672">
    <property type="entry name" value="DNA/RNA polymerases"/>
    <property type="match status" value="1"/>
</dbReference>
<dbReference type="OrthoDB" id="6588813at2759"/>
<dbReference type="InterPro" id="IPR001969">
    <property type="entry name" value="Aspartic_peptidase_AS"/>
</dbReference>
<sequence length="480" mass="53504">MSVEKRRNVVLSCKLCFACMSPLHMFDTCSSEGGCRSCSSKRHHTLLHHEQNRTSVVNNTTPNTNPISQPTTSSGGSTSFVGAACTNSTVVLGTAIVYIKDAWERVHSVRVLLDSGSQISAVTSECAALLGLSKRRYQSDIVGFAQNPVSHVQGVTSCQFLSRFEPDFLFPSVELVILKQITGAMPSTRLPINMRQQYRHLRFADENFDTPSRIDVLFSADIIPNLIRPHAGVEHRLGLPSALDTQLGWIIFGSFSTPSKSPPVTLTTAVAPPAIGDLLQTFWSVEEPAAPSSPTTEDQWCDDYFSKSTSRDCTGRFCVALPFRHLFASAAKQQDTPQKRLTKDAELYAAYRKFMSTYQALGHMVPFPEPGKYFISHHAVLKADGDVSKIRVVFDASFVSSSGRSLNDVLCTGPKLQVDLRDILLRCRLHRYILSADIVKMYRQILIRPEDWAFQHIFWRNSPTDDLVEFISVVYCNIRS</sequence>
<dbReference type="Proteomes" id="UP000694846">
    <property type="component" value="Unplaced"/>
</dbReference>
<organism evidence="2 3">
    <name type="scientific">Sipha flava</name>
    <name type="common">yellow sugarcane aphid</name>
    <dbReference type="NCBI Taxonomy" id="143950"/>
    <lineage>
        <taxon>Eukaryota</taxon>
        <taxon>Metazoa</taxon>
        <taxon>Ecdysozoa</taxon>
        <taxon>Arthropoda</taxon>
        <taxon>Hexapoda</taxon>
        <taxon>Insecta</taxon>
        <taxon>Pterygota</taxon>
        <taxon>Neoptera</taxon>
        <taxon>Paraneoptera</taxon>
        <taxon>Hemiptera</taxon>
        <taxon>Sternorrhyncha</taxon>
        <taxon>Aphidomorpha</taxon>
        <taxon>Aphidoidea</taxon>
        <taxon>Aphididae</taxon>
        <taxon>Sipha</taxon>
    </lineage>
</organism>
<dbReference type="GeneID" id="112689567"/>
<dbReference type="PANTHER" id="PTHR47331">
    <property type="entry name" value="PHD-TYPE DOMAIN-CONTAINING PROTEIN"/>
    <property type="match status" value="1"/>
</dbReference>
<evidence type="ECO:0000313" key="3">
    <source>
        <dbReference type="RefSeq" id="XP_025419128.1"/>
    </source>
</evidence>
<evidence type="ECO:0000313" key="2">
    <source>
        <dbReference type="Proteomes" id="UP000694846"/>
    </source>
</evidence>
<dbReference type="AlphaFoldDB" id="A0A8B8G8D7"/>
<dbReference type="PROSITE" id="PS00141">
    <property type="entry name" value="ASP_PROTEASE"/>
    <property type="match status" value="1"/>
</dbReference>
<dbReference type="GO" id="GO:0006508">
    <property type="term" value="P:proteolysis"/>
    <property type="evidence" value="ECO:0007669"/>
    <property type="project" value="InterPro"/>
</dbReference>
<dbReference type="GO" id="GO:0071897">
    <property type="term" value="P:DNA biosynthetic process"/>
    <property type="evidence" value="ECO:0007669"/>
    <property type="project" value="UniProtKB-ARBA"/>
</dbReference>
<dbReference type="PANTHER" id="PTHR47331:SF5">
    <property type="entry name" value="RIBONUCLEASE H"/>
    <property type="match status" value="1"/>
</dbReference>
<dbReference type="RefSeq" id="XP_025419128.1">
    <property type="nucleotide sequence ID" value="XM_025563343.1"/>
</dbReference>
<evidence type="ECO:0000256" key="1">
    <source>
        <dbReference type="SAM" id="MobiDB-lite"/>
    </source>
</evidence>
<gene>
    <name evidence="3" type="primary">LOC112689567</name>
</gene>
<reference evidence="3" key="1">
    <citation type="submission" date="2025-08" db="UniProtKB">
        <authorList>
            <consortium name="RefSeq"/>
        </authorList>
    </citation>
    <scope>IDENTIFICATION</scope>
    <source>
        <tissue evidence="3">Whole body</tissue>
    </source>
</reference>